<evidence type="ECO:0000313" key="3">
    <source>
        <dbReference type="EMBL" id="KZT07025.1"/>
    </source>
</evidence>
<gene>
    <name evidence="3" type="ORF">LAESUDRAFT_652182</name>
</gene>
<evidence type="ECO:0000256" key="1">
    <source>
        <dbReference type="SAM" id="MobiDB-lite"/>
    </source>
</evidence>
<dbReference type="RefSeq" id="XP_040764765.1">
    <property type="nucleotide sequence ID" value="XM_040904341.1"/>
</dbReference>
<dbReference type="GeneID" id="63821371"/>
<organism evidence="3 4">
    <name type="scientific">Laetiporus sulphureus 93-53</name>
    <dbReference type="NCBI Taxonomy" id="1314785"/>
    <lineage>
        <taxon>Eukaryota</taxon>
        <taxon>Fungi</taxon>
        <taxon>Dikarya</taxon>
        <taxon>Basidiomycota</taxon>
        <taxon>Agaricomycotina</taxon>
        <taxon>Agaricomycetes</taxon>
        <taxon>Polyporales</taxon>
        <taxon>Laetiporus</taxon>
    </lineage>
</organism>
<reference evidence="3 4" key="1">
    <citation type="journal article" date="2016" name="Mol. Biol. Evol.">
        <title>Comparative Genomics of Early-Diverging Mushroom-Forming Fungi Provides Insights into the Origins of Lignocellulose Decay Capabilities.</title>
        <authorList>
            <person name="Nagy L.G."/>
            <person name="Riley R."/>
            <person name="Tritt A."/>
            <person name="Adam C."/>
            <person name="Daum C."/>
            <person name="Floudas D."/>
            <person name="Sun H."/>
            <person name="Yadav J.S."/>
            <person name="Pangilinan J."/>
            <person name="Larsson K.H."/>
            <person name="Matsuura K."/>
            <person name="Barry K."/>
            <person name="Labutti K."/>
            <person name="Kuo R."/>
            <person name="Ohm R.A."/>
            <person name="Bhattacharya S.S."/>
            <person name="Shirouzu T."/>
            <person name="Yoshinaga Y."/>
            <person name="Martin F.M."/>
            <person name="Grigoriev I.V."/>
            <person name="Hibbett D.S."/>
        </authorList>
    </citation>
    <scope>NUCLEOTIDE SEQUENCE [LARGE SCALE GENOMIC DNA]</scope>
    <source>
        <strain evidence="3 4">93-53</strain>
    </source>
</reference>
<dbReference type="GO" id="GO:0006914">
    <property type="term" value="P:autophagy"/>
    <property type="evidence" value="ECO:0007669"/>
    <property type="project" value="TreeGrafter"/>
</dbReference>
<evidence type="ECO:0000259" key="2">
    <source>
        <dbReference type="Pfam" id="PF10366"/>
    </source>
</evidence>
<dbReference type="STRING" id="1314785.A0A165EGU5"/>
<dbReference type="GO" id="GO:0034058">
    <property type="term" value="P:endosomal vesicle fusion"/>
    <property type="evidence" value="ECO:0007669"/>
    <property type="project" value="TreeGrafter"/>
</dbReference>
<dbReference type="OrthoDB" id="10258882at2759"/>
<dbReference type="EMBL" id="KV427621">
    <property type="protein sequence ID" value="KZT07025.1"/>
    <property type="molecule type" value="Genomic_DNA"/>
</dbReference>
<protein>
    <recommendedName>
        <fullName evidence="2">Vacuolar sorting protein 39/Transforming growth factor beta receptor-associated domain-containing protein</fullName>
    </recommendedName>
</protein>
<dbReference type="GO" id="GO:0016020">
    <property type="term" value="C:membrane"/>
    <property type="evidence" value="ECO:0007669"/>
    <property type="project" value="TreeGrafter"/>
</dbReference>
<sequence length="707" mass="78231">MAARYASFPRANVLVLGSNSVQALLPSTLISQADALLDAHRIEDAVELAEQQLKKLQQSATMGDIEEDELFYVYQRLGLQCLCEVRFDDAGKHLFAGGLDPRVLISYYPDFRGNLFGDMDSVDMFAGVAEHMPREESVDEIIAANLVLNYSPHLPPNTRTAPEAVELLNALKAAARHMLEVYLRHWRKKCMQSDVGYLVNLPAIAVDTVLAELFIVHDVSPELHVLISQPNAIVLSEVEPLLVQHRQFAALCSLYQQQEQDDKLLEAWAKLVDGEWTDGGVGDPLSNIFTLLSEKRDRALTQQWGAWLVKRDADRALKLFMSFSSSRRVTEDDRMLLEQIQEADPKAGARYLEFLVLQKRSNDADLHMQLAMTCVDQLLECVADEQTSKLWRAKASSYATSHTDTFLSYFASTTPDTEATRTRIKTVLFLQGSTQYDAQAIRDRLSQHEKLLRLELAIVDGKLGKHQSALTSLVHNLRDTTSAEIYCTLGGEVIPLKTAQSLGERFALQPWAALLAPPTSGKTRPGAPPLNRLATVDGDLKKSLIKILLEVYMSGGEEMAEQTARFLNAQAMNLDELSVIALVPPEWPLRVLSTFVARSLRRTLHARHEGLIVKAISAGENLTVTEKAWYPLREAGALIEEAADDGPVEGEKLDEKGQPMSFDEKVSLALATDVDSATRGSIVEIPDPPAKETPVPPGSGFDVEVGT</sequence>
<dbReference type="PANTHER" id="PTHR12894">
    <property type="entry name" value="CNH DOMAIN CONTAINING"/>
    <property type="match status" value="1"/>
</dbReference>
<dbReference type="GO" id="GO:0005737">
    <property type="term" value="C:cytoplasm"/>
    <property type="evidence" value="ECO:0007669"/>
    <property type="project" value="TreeGrafter"/>
</dbReference>
<dbReference type="InterPro" id="IPR019452">
    <property type="entry name" value="VPS39/TGF_beta_rcpt-assoc_1"/>
</dbReference>
<dbReference type="AlphaFoldDB" id="A0A165EGU5"/>
<evidence type="ECO:0000313" key="4">
    <source>
        <dbReference type="Proteomes" id="UP000076871"/>
    </source>
</evidence>
<name>A0A165EGU5_9APHY</name>
<dbReference type="PANTHER" id="PTHR12894:SF27">
    <property type="entry name" value="TRANSFORMING GROWTH FACTOR-BETA RECEPTOR-ASSOCIATED PROTEIN 1"/>
    <property type="match status" value="1"/>
</dbReference>
<dbReference type="InParanoid" id="A0A165EGU5"/>
<proteinExistence type="predicted"/>
<dbReference type="FunCoup" id="A0A165EGU5">
    <property type="interactions" value="62"/>
</dbReference>
<dbReference type="Proteomes" id="UP000076871">
    <property type="component" value="Unassembled WGS sequence"/>
</dbReference>
<keyword evidence="4" id="KW-1185">Reference proteome</keyword>
<accession>A0A165EGU5</accession>
<feature type="domain" description="Vacuolar sorting protein 39/Transforming growth factor beta receptor-associated" evidence="2">
    <location>
        <begin position="206"/>
        <end position="277"/>
    </location>
</feature>
<feature type="region of interest" description="Disordered" evidence="1">
    <location>
        <begin position="679"/>
        <end position="707"/>
    </location>
</feature>
<dbReference type="Pfam" id="PF10366">
    <property type="entry name" value="Vps39_1"/>
    <property type="match status" value="1"/>
</dbReference>
<dbReference type="InterPro" id="IPR032914">
    <property type="entry name" value="Vam6/VPS39/TRAP1"/>
</dbReference>